<dbReference type="OrthoDB" id="3628536at2"/>
<organism evidence="1 2">
    <name type="scientific">Amycolatopsis suaedae</name>
    <dbReference type="NCBI Taxonomy" id="2510978"/>
    <lineage>
        <taxon>Bacteria</taxon>
        <taxon>Bacillati</taxon>
        <taxon>Actinomycetota</taxon>
        <taxon>Actinomycetes</taxon>
        <taxon>Pseudonocardiales</taxon>
        <taxon>Pseudonocardiaceae</taxon>
        <taxon>Amycolatopsis</taxon>
    </lineage>
</organism>
<reference evidence="1 2" key="1">
    <citation type="submission" date="2019-02" db="EMBL/GenBank/DDBJ databases">
        <title>Draft genome sequence of Amycolatopsis sp. 8-3EHSu isolated from roots of Suaeda maritima.</title>
        <authorList>
            <person name="Duangmal K."/>
            <person name="Chantavorakit T."/>
        </authorList>
    </citation>
    <scope>NUCLEOTIDE SEQUENCE [LARGE SCALE GENOMIC DNA]</scope>
    <source>
        <strain evidence="1 2">8-3EHSu</strain>
    </source>
</reference>
<name>A0A4V2EL66_9PSEU</name>
<comment type="caution">
    <text evidence="1">The sequence shown here is derived from an EMBL/GenBank/DDBJ whole genome shotgun (WGS) entry which is preliminary data.</text>
</comment>
<evidence type="ECO:0000313" key="2">
    <source>
        <dbReference type="Proteomes" id="UP000292003"/>
    </source>
</evidence>
<keyword evidence="2" id="KW-1185">Reference proteome</keyword>
<dbReference type="Pfam" id="PF11239">
    <property type="entry name" value="DUF3040"/>
    <property type="match status" value="1"/>
</dbReference>
<dbReference type="InterPro" id="IPR021401">
    <property type="entry name" value="DUF3040"/>
</dbReference>
<protein>
    <submittedName>
        <fullName evidence="1">DUF3040 domain-containing protein</fullName>
    </submittedName>
</protein>
<evidence type="ECO:0000313" key="1">
    <source>
        <dbReference type="EMBL" id="RZQ60495.1"/>
    </source>
</evidence>
<dbReference type="RefSeq" id="WP_130478501.1">
    <property type="nucleotide sequence ID" value="NZ_SFCC01000016.1"/>
</dbReference>
<dbReference type="AlphaFoldDB" id="A0A4V2EL66"/>
<accession>A0A4V2EL66</accession>
<dbReference type="Proteomes" id="UP000292003">
    <property type="component" value="Unassembled WGS sequence"/>
</dbReference>
<proteinExistence type="predicted"/>
<gene>
    <name evidence="1" type="ORF">EWH70_27825</name>
</gene>
<dbReference type="EMBL" id="SFCC01000016">
    <property type="protein sequence ID" value="RZQ60495.1"/>
    <property type="molecule type" value="Genomic_DNA"/>
</dbReference>
<sequence>MFSQHERRQLDEIEEWFEQSDPELARMLREGKYQAATRRLVACTGFAVGALLLLTGALSLSFVLIFFGVATVAGTLGWQLVSAAHNGWPGP</sequence>